<dbReference type="EMBL" id="CAJPIN010084712">
    <property type="protein sequence ID" value="CAG2068224.1"/>
    <property type="molecule type" value="Genomic_DNA"/>
</dbReference>
<feature type="non-terminal residue" evidence="1">
    <location>
        <position position="47"/>
    </location>
</feature>
<name>A0ABN7PMB8_TIMPD</name>
<proteinExistence type="predicted"/>
<keyword evidence="2" id="KW-1185">Reference proteome</keyword>
<evidence type="ECO:0000313" key="1">
    <source>
        <dbReference type="EMBL" id="CAG2068224.1"/>
    </source>
</evidence>
<accession>A0ABN7PMB8</accession>
<gene>
    <name evidence="1" type="ORF">TPAB3V08_LOCUS15167</name>
</gene>
<evidence type="ECO:0000313" key="2">
    <source>
        <dbReference type="Proteomes" id="UP001153148"/>
    </source>
</evidence>
<sequence>MHLSTPIDPIFLVLPYLRKLLVFTASITISLECGGSQLGGVDREQTK</sequence>
<protein>
    <submittedName>
        <fullName evidence="1">Uncharacterized protein</fullName>
    </submittedName>
</protein>
<reference evidence="1" key="1">
    <citation type="submission" date="2021-03" db="EMBL/GenBank/DDBJ databases">
        <authorList>
            <person name="Tran Van P."/>
        </authorList>
    </citation>
    <scope>NUCLEOTIDE SEQUENCE</scope>
</reference>
<organism evidence="1 2">
    <name type="scientific">Timema podura</name>
    <name type="common">Walking stick</name>
    <dbReference type="NCBI Taxonomy" id="61482"/>
    <lineage>
        <taxon>Eukaryota</taxon>
        <taxon>Metazoa</taxon>
        <taxon>Ecdysozoa</taxon>
        <taxon>Arthropoda</taxon>
        <taxon>Hexapoda</taxon>
        <taxon>Insecta</taxon>
        <taxon>Pterygota</taxon>
        <taxon>Neoptera</taxon>
        <taxon>Polyneoptera</taxon>
        <taxon>Phasmatodea</taxon>
        <taxon>Timematodea</taxon>
        <taxon>Timematoidea</taxon>
        <taxon>Timematidae</taxon>
        <taxon>Timema</taxon>
    </lineage>
</organism>
<comment type="caution">
    <text evidence="1">The sequence shown here is derived from an EMBL/GenBank/DDBJ whole genome shotgun (WGS) entry which is preliminary data.</text>
</comment>
<dbReference type="Proteomes" id="UP001153148">
    <property type="component" value="Unassembled WGS sequence"/>
</dbReference>